<organism evidence="1 2">
    <name type="scientific">Arabis nemorensis</name>
    <dbReference type="NCBI Taxonomy" id="586526"/>
    <lineage>
        <taxon>Eukaryota</taxon>
        <taxon>Viridiplantae</taxon>
        <taxon>Streptophyta</taxon>
        <taxon>Embryophyta</taxon>
        <taxon>Tracheophyta</taxon>
        <taxon>Spermatophyta</taxon>
        <taxon>Magnoliopsida</taxon>
        <taxon>eudicotyledons</taxon>
        <taxon>Gunneridae</taxon>
        <taxon>Pentapetalae</taxon>
        <taxon>rosids</taxon>
        <taxon>malvids</taxon>
        <taxon>Brassicales</taxon>
        <taxon>Brassicaceae</taxon>
        <taxon>Arabideae</taxon>
        <taxon>Arabis</taxon>
    </lineage>
</organism>
<protein>
    <submittedName>
        <fullName evidence="1">Uncharacterized protein</fullName>
    </submittedName>
</protein>
<dbReference type="AlphaFoldDB" id="A0A565C0N1"/>
<keyword evidence="2" id="KW-1185">Reference proteome</keyword>
<evidence type="ECO:0000313" key="1">
    <source>
        <dbReference type="EMBL" id="VVB07157.1"/>
    </source>
</evidence>
<reference evidence="1" key="1">
    <citation type="submission" date="2019-07" db="EMBL/GenBank/DDBJ databases">
        <authorList>
            <person name="Dittberner H."/>
        </authorList>
    </citation>
    <scope>NUCLEOTIDE SEQUENCE [LARGE SCALE GENOMIC DNA]</scope>
</reference>
<gene>
    <name evidence="1" type="ORF">ANE_LOCUS17601</name>
</gene>
<name>A0A565C0N1_9BRAS</name>
<comment type="caution">
    <text evidence="1">The sequence shown here is derived from an EMBL/GenBank/DDBJ whole genome shotgun (WGS) entry which is preliminary data.</text>
</comment>
<dbReference type="Proteomes" id="UP000489600">
    <property type="component" value="Unassembled WGS sequence"/>
</dbReference>
<dbReference type="EMBL" id="CABITT030000006">
    <property type="protein sequence ID" value="VVB07157.1"/>
    <property type="molecule type" value="Genomic_DNA"/>
</dbReference>
<accession>A0A565C0N1</accession>
<sequence length="138" mass="15903">MSKIKAEDIVEERIGGFVECLGLRLFESLEELFVTCIMGFQKRTGLIVIEYGDELPDSDDEDFREALRIESEQLSAERAKHLANITARDAVAYLTKQSGYLEEEHDELRSSGLRKYHKQSFAPLSPHRAPLKKKFIQW</sequence>
<proteinExistence type="predicted"/>
<evidence type="ECO:0000313" key="2">
    <source>
        <dbReference type="Proteomes" id="UP000489600"/>
    </source>
</evidence>